<keyword evidence="3" id="KW-1185">Reference proteome</keyword>
<dbReference type="PROSITE" id="PS51354">
    <property type="entry name" value="GLUTAREDOXIN_2"/>
    <property type="match status" value="1"/>
</dbReference>
<dbReference type="PANTHER" id="PTHR34386">
    <property type="entry name" value="GLUTAREDOXIN"/>
    <property type="match status" value="1"/>
</dbReference>
<protein>
    <submittedName>
        <fullName evidence="2">Glutaredoxin family protein</fullName>
    </submittedName>
</protein>
<accession>A0ABR9ZR72</accession>
<dbReference type="Gene3D" id="3.40.30.10">
    <property type="entry name" value="Glutaredoxin"/>
    <property type="match status" value="1"/>
</dbReference>
<dbReference type="EMBL" id="JADKNH010000004">
    <property type="protein sequence ID" value="MBF4692951.1"/>
    <property type="molecule type" value="Genomic_DNA"/>
</dbReference>
<dbReference type="InterPro" id="IPR036249">
    <property type="entry name" value="Thioredoxin-like_sf"/>
</dbReference>
<dbReference type="RefSeq" id="WP_194701451.1">
    <property type="nucleotide sequence ID" value="NZ_JADKNH010000004.1"/>
</dbReference>
<feature type="domain" description="Glutaredoxin" evidence="1">
    <location>
        <begin position="4"/>
        <end position="62"/>
    </location>
</feature>
<comment type="caution">
    <text evidence="2">The sequence shown here is derived from an EMBL/GenBank/DDBJ whole genome shotgun (WGS) entry which is preliminary data.</text>
</comment>
<reference evidence="2 3" key="1">
    <citation type="submission" date="2020-11" db="EMBL/GenBank/DDBJ databases">
        <title>Fusibacter basophilias sp. nov.</title>
        <authorList>
            <person name="Qiu D."/>
        </authorList>
    </citation>
    <scope>NUCLEOTIDE SEQUENCE [LARGE SCALE GENOMIC DNA]</scope>
    <source>
        <strain evidence="2 3">Q10-2</strain>
    </source>
</reference>
<evidence type="ECO:0000313" key="3">
    <source>
        <dbReference type="Proteomes" id="UP000614200"/>
    </source>
</evidence>
<evidence type="ECO:0000313" key="2">
    <source>
        <dbReference type="EMBL" id="MBF4692951.1"/>
    </source>
</evidence>
<dbReference type="CDD" id="cd02976">
    <property type="entry name" value="NrdH"/>
    <property type="match status" value="1"/>
</dbReference>
<dbReference type="InterPro" id="IPR002109">
    <property type="entry name" value="Glutaredoxin"/>
</dbReference>
<evidence type="ECO:0000259" key="1">
    <source>
        <dbReference type="Pfam" id="PF00462"/>
    </source>
</evidence>
<sequence>MKEIIMFTSNTCPHCKSAKAYLDEKGYKYIEKNVQVDQFARQEMMARKMMGVPAFIIGNESVVGLDRFKIDALIDYTVETCPHCSHRTRVPKGKGKVKITCKKCTNDFVIQTRNM</sequence>
<dbReference type="Pfam" id="PF00462">
    <property type="entry name" value="Glutaredoxin"/>
    <property type="match status" value="1"/>
</dbReference>
<dbReference type="PANTHER" id="PTHR34386:SF1">
    <property type="entry name" value="GLUTAREDOXIN-LIKE PROTEIN NRDH"/>
    <property type="match status" value="1"/>
</dbReference>
<gene>
    <name evidence="2" type="ORF">ISU02_07460</name>
</gene>
<dbReference type="InterPro" id="IPR011767">
    <property type="entry name" value="GLR_AS"/>
</dbReference>
<proteinExistence type="predicted"/>
<name>A0ABR9ZR72_9FIRM</name>
<dbReference type="PROSITE" id="PS00195">
    <property type="entry name" value="GLUTAREDOXIN_1"/>
    <property type="match status" value="1"/>
</dbReference>
<dbReference type="Proteomes" id="UP000614200">
    <property type="component" value="Unassembled WGS sequence"/>
</dbReference>
<dbReference type="InterPro" id="IPR051548">
    <property type="entry name" value="Grx-like_ET"/>
</dbReference>
<organism evidence="2 3">
    <name type="scientific">Fusibacter ferrireducens</name>
    <dbReference type="NCBI Taxonomy" id="2785058"/>
    <lineage>
        <taxon>Bacteria</taxon>
        <taxon>Bacillati</taxon>
        <taxon>Bacillota</taxon>
        <taxon>Clostridia</taxon>
        <taxon>Eubacteriales</taxon>
        <taxon>Eubacteriales Family XII. Incertae Sedis</taxon>
        <taxon>Fusibacter</taxon>
    </lineage>
</organism>
<dbReference type="SUPFAM" id="SSF52833">
    <property type="entry name" value="Thioredoxin-like"/>
    <property type="match status" value="1"/>
</dbReference>